<reference evidence="9 10" key="1">
    <citation type="submission" date="2020-08" db="EMBL/GenBank/DDBJ databases">
        <authorList>
            <person name="Liu C."/>
            <person name="Sun Q."/>
        </authorList>
    </citation>
    <scope>NUCLEOTIDE SEQUENCE [LARGE SCALE GENOMIC DNA]</scope>
    <source>
        <strain evidence="9 10">NSJ-61</strain>
    </source>
</reference>
<dbReference type="CDD" id="cd00209">
    <property type="entry name" value="DHFR"/>
    <property type="match status" value="1"/>
</dbReference>
<dbReference type="PIRSF" id="PIRSF000194">
    <property type="entry name" value="DHFR"/>
    <property type="match status" value="1"/>
</dbReference>
<evidence type="ECO:0000256" key="3">
    <source>
        <dbReference type="ARBA" id="ARBA00012856"/>
    </source>
</evidence>
<dbReference type="GO" id="GO:0046655">
    <property type="term" value="P:folic acid metabolic process"/>
    <property type="evidence" value="ECO:0007669"/>
    <property type="project" value="TreeGrafter"/>
</dbReference>
<dbReference type="PRINTS" id="PR00070">
    <property type="entry name" value="DHFR"/>
</dbReference>
<evidence type="ECO:0000259" key="8">
    <source>
        <dbReference type="PROSITE" id="PS51330"/>
    </source>
</evidence>
<dbReference type="AlphaFoldDB" id="A0A7G9GMM5"/>
<evidence type="ECO:0000313" key="10">
    <source>
        <dbReference type="Proteomes" id="UP000515856"/>
    </source>
</evidence>
<comment type="pathway">
    <text evidence="1 7">Cofactor biosynthesis; tetrahydrofolate biosynthesis; 5,6,7,8-tetrahydrofolate from 7,8-dihydrofolate: step 1/1.</text>
</comment>
<evidence type="ECO:0000313" key="9">
    <source>
        <dbReference type="EMBL" id="QNM12057.1"/>
    </source>
</evidence>
<organism evidence="9 10">
    <name type="scientific">[Eubacterium] hominis</name>
    <dbReference type="NCBI Taxonomy" id="2764325"/>
    <lineage>
        <taxon>Bacteria</taxon>
        <taxon>Bacillati</taxon>
        <taxon>Bacillota</taxon>
        <taxon>Erysipelotrichia</taxon>
        <taxon>Erysipelotrichales</taxon>
        <taxon>Erysipelotrichaceae</taxon>
        <taxon>Amedibacillus</taxon>
    </lineage>
</organism>
<feature type="domain" description="DHFR" evidence="8">
    <location>
        <begin position="1"/>
        <end position="162"/>
    </location>
</feature>
<protein>
    <recommendedName>
        <fullName evidence="3 7">Dihydrofolate reductase</fullName>
        <ecNumber evidence="3 7">1.5.1.3</ecNumber>
    </recommendedName>
</protein>
<dbReference type="PROSITE" id="PS51330">
    <property type="entry name" value="DHFR_2"/>
    <property type="match status" value="1"/>
</dbReference>
<dbReference type="KEGG" id="ehn:H9Q80_17720"/>
<dbReference type="GO" id="GO:0004146">
    <property type="term" value="F:dihydrofolate reductase activity"/>
    <property type="evidence" value="ECO:0007669"/>
    <property type="project" value="UniProtKB-EC"/>
</dbReference>
<evidence type="ECO:0000256" key="4">
    <source>
        <dbReference type="ARBA" id="ARBA00022563"/>
    </source>
</evidence>
<gene>
    <name evidence="9" type="ORF">H9Q80_17720</name>
</gene>
<dbReference type="InterPro" id="IPR024072">
    <property type="entry name" value="DHFR-like_dom_sf"/>
</dbReference>
<dbReference type="InterPro" id="IPR001796">
    <property type="entry name" value="DHFR_dom"/>
</dbReference>
<sequence>MITCIVAMDEQAHIGFQGHMPWHIPEELYLFQQLTLHHTILMGRKTWESIGRPLPERKMLIASRTKHEYPYEQVQIVKDVTAILQYYQHSKEELMVCGGREIYQLSLPYAHRIYISIIKGIYPSDTSFPSYDESDFICMERIEYASFTWYYFQRKKDVSCDL</sequence>
<comment type="function">
    <text evidence="7">Key enzyme in folate metabolism. Catalyzes an essential reaction for de novo glycine and purine synthesis, and for DNA precursor synthesis.</text>
</comment>
<dbReference type="Gene3D" id="3.40.430.10">
    <property type="entry name" value="Dihydrofolate Reductase, subunit A"/>
    <property type="match status" value="1"/>
</dbReference>
<dbReference type="EMBL" id="CP060636">
    <property type="protein sequence ID" value="QNM12057.1"/>
    <property type="molecule type" value="Genomic_DNA"/>
</dbReference>
<dbReference type="RefSeq" id="WP_117453690.1">
    <property type="nucleotide sequence ID" value="NZ_CP060636.1"/>
</dbReference>
<evidence type="ECO:0000256" key="5">
    <source>
        <dbReference type="ARBA" id="ARBA00022857"/>
    </source>
</evidence>
<dbReference type="GO" id="GO:0050661">
    <property type="term" value="F:NADP binding"/>
    <property type="evidence" value="ECO:0007669"/>
    <property type="project" value="InterPro"/>
</dbReference>
<proteinExistence type="inferred from homology"/>
<evidence type="ECO:0000256" key="1">
    <source>
        <dbReference type="ARBA" id="ARBA00004903"/>
    </source>
</evidence>
<dbReference type="Proteomes" id="UP000515856">
    <property type="component" value="Chromosome"/>
</dbReference>
<dbReference type="GO" id="GO:0005829">
    <property type="term" value="C:cytosol"/>
    <property type="evidence" value="ECO:0007669"/>
    <property type="project" value="TreeGrafter"/>
</dbReference>
<accession>A0A7G9GMM5</accession>
<dbReference type="GO" id="GO:0046654">
    <property type="term" value="P:tetrahydrofolate biosynthetic process"/>
    <property type="evidence" value="ECO:0007669"/>
    <property type="project" value="UniProtKB-UniPathway"/>
</dbReference>
<keyword evidence="5 7" id="KW-0521">NADP</keyword>
<dbReference type="PANTHER" id="PTHR48069">
    <property type="entry name" value="DIHYDROFOLATE REDUCTASE"/>
    <property type="match status" value="1"/>
</dbReference>
<keyword evidence="6 7" id="KW-0560">Oxidoreductase</keyword>
<evidence type="ECO:0000256" key="2">
    <source>
        <dbReference type="ARBA" id="ARBA00009539"/>
    </source>
</evidence>
<dbReference type="InterPro" id="IPR012259">
    <property type="entry name" value="DHFR"/>
</dbReference>
<keyword evidence="10" id="KW-1185">Reference proteome</keyword>
<comment type="catalytic activity">
    <reaction evidence="7">
        <text>(6S)-5,6,7,8-tetrahydrofolate + NADP(+) = 7,8-dihydrofolate + NADPH + H(+)</text>
        <dbReference type="Rhea" id="RHEA:15009"/>
        <dbReference type="ChEBI" id="CHEBI:15378"/>
        <dbReference type="ChEBI" id="CHEBI:57451"/>
        <dbReference type="ChEBI" id="CHEBI:57453"/>
        <dbReference type="ChEBI" id="CHEBI:57783"/>
        <dbReference type="ChEBI" id="CHEBI:58349"/>
        <dbReference type="EC" id="1.5.1.3"/>
    </reaction>
</comment>
<dbReference type="GO" id="GO:0046452">
    <property type="term" value="P:dihydrofolate metabolic process"/>
    <property type="evidence" value="ECO:0007669"/>
    <property type="project" value="TreeGrafter"/>
</dbReference>
<evidence type="ECO:0000256" key="7">
    <source>
        <dbReference type="PIRNR" id="PIRNR000194"/>
    </source>
</evidence>
<dbReference type="PANTHER" id="PTHR48069:SF3">
    <property type="entry name" value="DIHYDROFOLATE REDUCTASE"/>
    <property type="match status" value="1"/>
</dbReference>
<name>A0A7G9GMM5_9FIRM</name>
<dbReference type="UniPathway" id="UPA00077">
    <property type="reaction ID" value="UER00158"/>
</dbReference>
<keyword evidence="4 7" id="KW-0554">One-carbon metabolism</keyword>
<evidence type="ECO:0000256" key="6">
    <source>
        <dbReference type="ARBA" id="ARBA00023002"/>
    </source>
</evidence>
<dbReference type="GO" id="GO:0006730">
    <property type="term" value="P:one-carbon metabolic process"/>
    <property type="evidence" value="ECO:0007669"/>
    <property type="project" value="UniProtKB-KW"/>
</dbReference>
<dbReference type="SUPFAM" id="SSF53597">
    <property type="entry name" value="Dihydrofolate reductase-like"/>
    <property type="match status" value="1"/>
</dbReference>
<comment type="similarity">
    <text evidence="2 7">Belongs to the dihydrofolate reductase family.</text>
</comment>
<dbReference type="Pfam" id="PF00186">
    <property type="entry name" value="DHFR_1"/>
    <property type="match status" value="1"/>
</dbReference>
<dbReference type="EC" id="1.5.1.3" evidence="3 7"/>